<dbReference type="Proteomes" id="UP000320857">
    <property type="component" value="Unassembled WGS sequence"/>
</dbReference>
<dbReference type="RefSeq" id="WP_143646916.1">
    <property type="nucleotide sequence ID" value="NZ_JABJWZ010000009.1"/>
</dbReference>
<reference evidence="6 7" key="2">
    <citation type="submission" date="2020-05" db="EMBL/GenBank/DDBJ databases">
        <title>Classification of alakaliphilic streptomycetes isolated from an alkaline soil next to Lonar Crater, India and a proposal for the recognition of Streptomyces alkaliterrae sp. nov.</title>
        <authorList>
            <person name="Golinska P."/>
        </authorList>
    </citation>
    <scope>NUCLEOTIDE SEQUENCE [LARGE SCALE GENOMIC DNA]</scope>
    <source>
        <strain evidence="7">OF3</strain>
        <strain evidence="6">OF8</strain>
    </source>
</reference>
<feature type="region of interest" description="Disordered" evidence="1">
    <location>
        <begin position="41"/>
        <end position="61"/>
    </location>
</feature>
<dbReference type="Proteomes" id="UP000517765">
    <property type="component" value="Unassembled WGS sequence"/>
</dbReference>
<name>A0A5P0YSH1_9ACTN</name>
<dbReference type="EMBL" id="JABJWZ010000009">
    <property type="protein sequence ID" value="MBB1252198.1"/>
    <property type="molecule type" value="Genomic_DNA"/>
</dbReference>
<evidence type="ECO:0000313" key="4">
    <source>
        <dbReference type="EMBL" id="MQS01439.1"/>
    </source>
</evidence>
<evidence type="ECO:0000313" key="7">
    <source>
        <dbReference type="Proteomes" id="UP000525686"/>
    </source>
</evidence>
<keyword evidence="5" id="KW-1185">Reference proteome</keyword>
<proteinExistence type="predicted"/>
<comment type="caution">
    <text evidence="4">The sequence shown here is derived from an EMBL/GenBank/DDBJ whole genome shotgun (WGS) entry which is preliminary data.</text>
</comment>
<sequence>MQPTAGPPLPHTRSRFTHWLGTAAALAAVVGVTAVVQPTGATASTSPATTASPGPDPRKADYPLDCGPWKVGVVHSAAADFDGDGSTETVAVVRCVTGTGTPPSGMYVLGHSAAGGAPRIVATLVEPEDQLTVDDLSVRRGRMTATVRGYSSDDVPRCCPDLEREVSWRWRDGRFAVLASPAATAV</sequence>
<reference evidence="2" key="3">
    <citation type="journal article" name="Syst. Appl. Microbiol.">
        <title>Streptomyces alkaliterrae sp. nov., isolated from an alkaline soil, and emended descriptions of Streptomyces alkaliphilus, Streptomyces calidiresistens and Streptomyces durbertensis.</title>
        <authorList>
            <person name="Swiecimska M."/>
            <person name="Golinska P."/>
            <person name="Nouioui I."/>
            <person name="Wypij M."/>
            <person name="Rai M."/>
            <person name="Sangal V."/>
            <person name="Goodfellow M."/>
        </authorList>
    </citation>
    <scope>NUCLEOTIDE SEQUENCE</scope>
    <source>
        <strain evidence="2">OF3</strain>
        <strain evidence="3">OF8</strain>
    </source>
</reference>
<protein>
    <submittedName>
        <fullName evidence="4">Uncharacterized protein</fullName>
    </submittedName>
</protein>
<evidence type="ECO:0000313" key="3">
    <source>
        <dbReference type="EMBL" id="MBB1258224.1"/>
    </source>
</evidence>
<evidence type="ECO:0000313" key="2">
    <source>
        <dbReference type="EMBL" id="MBB1252198.1"/>
    </source>
</evidence>
<accession>A0A5P0YSH1</accession>
<dbReference type="Proteomes" id="UP000525686">
    <property type="component" value="Unassembled WGS sequence"/>
</dbReference>
<evidence type="ECO:0000313" key="5">
    <source>
        <dbReference type="Proteomes" id="UP000320857"/>
    </source>
</evidence>
<dbReference type="EMBL" id="VJYK02000040">
    <property type="protein sequence ID" value="MQS01439.1"/>
    <property type="molecule type" value="Genomic_DNA"/>
</dbReference>
<evidence type="ECO:0000313" key="6">
    <source>
        <dbReference type="Proteomes" id="UP000517765"/>
    </source>
</evidence>
<reference evidence="4 5" key="1">
    <citation type="submission" date="2019-10" db="EMBL/GenBank/DDBJ databases">
        <title>Streptomyces sp. nov., a novel actinobacterium isolated from alkaline environment.</title>
        <authorList>
            <person name="Golinska P."/>
        </authorList>
    </citation>
    <scope>NUCLEOTIDE SEQUENCE [LARGE SCALE GENOMIC DNA]</scope>
    <source>
        <strain evidence="4 5">OF1</strain>
    </source>
</reference>
<feature type="compositionally biased region" description="Low complexity" evidence="1">
    <location>
        <begin position="41"/>
        <end position="53"/>
    </location>
</feature>
<gene>
    <name evidence="4" type="ORF">FNX44_006015</name>
    <name evidence="2" type="ORF">H3146_02280</name>
    <name evidence="3" type="ORF">H3147_05200</name>
</gene>
<organism evidence="4 5">
    <name type="scientific">Streptomyces alkaliterrae</name>
    <dbReference type="NCBI Taxonomy" id="2213162"/>
    <lineage>
        <taxon>Bacteria</taxon>
        <taxon>Bacillati</taxon>
        <taxon>Actinomycetota</taxon>
        <taxon>Actinomycetes</taxon>
        <taxon>Kitasatosporales</taxon>
        <taxon>Streptomycetaceae</taxon>
        <taxon>Streptomyces</taxon>
    </lineage>
</organism>
<evidence type="ECO:0000256" key="1">
    <source>
        <dbReference type="SAM" id="MobiDB-lite"/>
    </source>
</evidence>
<dbReference type="AlphaFoldDB" id="A0A5P0YSH1"/>
<dbReference type="EMBL" id="JABJXA010000019">
    <property type="protein sequence ID" value="MBB1258224.1"/>
    <property type="molecule type" value="Genomic_DNA"/>
</dbReference>